<name>A0A8H7VAT9_9FUNG</name>
<sequence>VLLLLSLYHLTINMAPHPIPKIYPTPTPEVQERLKRRLQTPKAMAPAPRARKIQVLSWAVSLSLSAYVVLFADFGTEKNCYTPIREWFEKKKQGFWSLSEQEKKELKEQGKL</sequence>
<evidence type="ECO:0000313" key="1">
    <source>
        <dbReference type="EMBL" id="KAG2209693.1"/>
    </source>
</evidence>
<gene>
    <name evidence="1" type="ORF">INT47_001839</name>
</gene>
<dbReference type="AlphaFoldDB" id="A0A8H7VAT9"/>
<keyword evidence="2" id="KW-1185">Reference proteome</keyword>
<organism evidence="1 2">
    <name type="scientific">Mucor saturninus</name>
    <dbReference type="NCBI Taxonomy" id="64648"/>
    <lineage>
        <taxon>Eukaryota</taxon>
        <taxon>Fungi</taxon>
        <taxon>Fungi incertae sedis</taxon>
        <taxon>Mucoromycota</taxon>
        <taxon>Mucoromycotina</taxon>
        <taxon>Mucoromycetes</taxon>
        <taxon>Mucorales</taxon>
        <taxon>Mucorineae</taxon>
        <taxon>Mucoraceae</taxon>
        <taxon>Mucor</taxon>
    </lineage>
</organism>
<evidence type="ECO:0000313" key="2">
    <source>
        <dbReference type="Proteomes" id="UP000603453"/>
    </source>
</evidence>
<dbReference type="Proteomes" id="UP000603453">
    <property type="component" value="Unassembled WGS sequence"/>
</dbReference>
<feature type="non-terminal residue" evidence="1">
    <location>
        <position position="1"/>
    </location>
</feature>
<protein>
    <submittedName>
        <fullName evidence="1">Uncharacterized protein</fullName>
    </submittedName>
</protein>
<accession>A0A8H7VAT9</accession>
<comment type="caution">
    <text evidence="1">The sequence shown here is derived from an EMBL/GenBank/DDBJ whole genome shotgun (WGS) entry which is preliminary data.</text>
</comment>
<dbReference type="OrthoDB" id="192748at2759"/>
<proteinExistence type="predicted"/>
<reference evidence="1" key="1">
    <citation type="submission" date="2020-12" db="EMBL/GenBank/DDBJ databases">
        <title>Metabolic potential, ecology and presence of endohyphal bacteria is reflected in genomic diversity of Mucoromycotina.</title>
        <authorList>
            <person name="Muszewska A."/>
            <person name="Okrasinska A."/>
            <person name="Steczkiewicz K."/>
            <person name="Drgas O."/>
            <person name="Orlowska M."/>
            <person name="Perlinska-Lenart U."/>
            <person name="Aleksandrzak-Piekarczyk T."/>
            <person name="Szatraj K."/>
            <person name="Zielenkiewicz U."/>
            <person name="Pilsyk S."/>
            <person name="Malc E."/>
            <person name="Mieczkowski P."/>
            <person name="Kruszewska J.S."/>
            <person name="Biernat P."/>
            <person name="Pawlowska J."/>
        </authorList>
    </citation>
    <scope>NUCLEOTIDE SEQUENCE</scope>
    <source>
        <strain evidence="1">WA0000017839</strain>
    </source>
</reference>
<dbReference type="EMBL" id="JAEPRD010000014">
    <property type="protein sequence ID" value="KAG2209693.1"/>
    <property type="molecule type" value="Genomic_DNA"/>
</dbReference>